<keyword evidence="4" id="KW-1185">Reference proteome</keyword>
<name>A0A9W9ZVF0_9CNID</name>
<sequence>MGAETAVDAVEVAIRILEDDPTFDAGHGSVLTEEMTVEVDAMIMDGHTLESGAVAAVTAVIIQKGDVLQVLTILDMILLVQWAMDSSGRLACATSTGGISLKMPGRVGDSPLIGCGGYANKEGAVSTTGHGESIMKSDAG</sequence>
<evidence type="ECO:0008006" key="5">
    <source>
        <dbReference type="Google" id="ProtNLM"/>
    </source>
</evidence>
<evidence type="ECO:0000256" key="1">
    <source>
        <dbReference type="ARBA" id="ARBA00010872"/>
    </source>
</evidence>
<evidence type="ECO:0000313" key="4">
    <source>
        <dbReference type="Proteomes" id="UP001163046"/>
    </source>
</evidence>
<dbReference type="Pfam" id="PF01112">
    <property type="entry name" value="Asparaginase_2"/>
    <property type="match status" value="2"/>
</dbReference>
<dbReference type="OrthoDB" id="2262349at2759"/>
<dbReference type="EMBL" id="MU825461">
    <property type="protein sequence ID" value="KAJ7388551.1"/>
    <property type="molecule type" value="Genomic_DNA"/>
</dbReference>
<proteinExistence type="inferred from homology"/>
<dbReference type="Gene3D" id="3.60.20.30">
    <property type="entry name" value="(Glycosyl)asparaginase"/>
    <property type="match status" value="1"/>
</dbReference>
<evidence type="ECO:0000313" key="3">
    <source>
        <dbReference type="EMBL" id="KAJ7388551.1"/>
    </source>
</evidence>
<reference evidence="3" key="1">
    <citation type="submission" date="2023-01" db="EMBL/GenBank/DDBJ databases">
        <title>Genome assembly of the deep-sea coral Lophelia pertusa.</title>
        <authorList>
            <person name="Herrera S."/>
            <person name="Cordes E."/>
        </authorList>
    </citation>
    <scope>NUCLEOTIDE SEQUENCE</scope>
    <source>
        <strain evidence="3">USNM1676648</strain>
        <tissue evidence="3">Polyp</tissue>
    </source>
</reference>
<dbReference type="InterPro" id="IPR000246">
    <property type="entry name" value="Peptidase_T2"/>
</dbReference>
<dbReference type="GO" id="GO:0005737">
    <property type="term" value="C:cytoplasm"/>
    <property type="evidence" value="ECO:0007669"/>
    <property type="project" value="TreeGrafter"/>
</dbReference>
<dbReference type="InterPro" id="IPR029055">
    <property type="entry name" value="Ntn_hydrolases_N"/>
</dbReference>
<dbReference type="Proteomes" id="UP001163046">
    <property type="component" value="Unassembled WGS sequence"/>
</dbReference>
<comment type="similarity">
    <text evidence="1">Belongs to the Ntn-hydrolase family.</text>
</comment>
<feature type="binding site" evidence="2">
    <location>
        <begin position="128"/>
        <end position="131"/>
    </location>
    <ligand>
        <name>substrate</name>
    </ligand>
</feature>
<feature type="binding site" evidence="2">
    <location>
        <begin position="106"/>
        <end position="109"/>
    </location>
    <ligand>
        <name>substrate</name>
    </ligand>
</feature>
<dbReference type="PANTHER" id="PTHR10188">
    <property type="entry name" value="L-ASPARAGINASE"/>
    <property type="match status" value="1"/>
</dbReference>
<dbReference type="PANTHER" id="PTHR10188:SF43">
    <property type="entry name" value="ASPARAGINASE (EUROFUNG)"/>
    <property type="match status" value="1"/>
</dbReference>
<evidence type="ECO:0000256" key="2">
    <source>
        <dbReference type="PIRSR" id="PIRSR600246-2"/>
    </source>
</evidence>
<gene>
    <name evidence="3" type="ORF">OS493_036918</name>
</gene>
<dbReference type="GO" id="GO:0016787">
    <property type="term" value="F:hydrolase activity"/>
    <property type="evidence" value="ECO:0007669"/>
    <property type="project" value="InterPro"/>
</dbReference>
<protein>
    <recommendedName>
        <fullName evidence="5">L-asparaginase</fullName>
    </recommendedName>
</protein>
<accession>A0A9W9ZVF0</accession>
<dbReference type="GO" id="GO:0033345">
    <property type="term" value="P:L-asparagine catabolic process via L-aspartate"/>
    <property type="evidence" value="ECO:0007669"/>
    <property type="project" value="TreeGrafter"/>
</dbReference>
<organism evidence="3 4">
    <name type="scientific">Desmophyllum pertusum</name>
    <dbReference type="NCBI Taxonomy" id="174260"/>
    <lineage>
        <taxon>Eukaryota</taxon>
        <taxon>Metazoa</taxon>
        <taxon>Cnidaria</taxon>
        <taxon>Anthozoa</taxon>
        <taxon>Hexacorallia</taxon>
        <taxon>Scleractinia</taxon>
        <taxon>Caryophylliina</taxon>
        <taxon>Caryophylliidae</taxon>
        <taxon>Desmophyllum</taxon>
    </lineage>
</organism>
<dbReference type="AlphaFoldDB" id="A0A9W9ZVF0"/>
<comment type="caution">
    <text evidence="3">The sequence shown here is derived from an EMBL/GenBank/DDBJ whole genome shotgun (WGS) entry which is preliminary data.</text>
</comment>
<dbReference type="SUPFAM" id="SSF56235">
    <property type="entry name" value="N-terminal nucleophile aminohydrolases (Ntn hydrolases)"/>
    <property type="match status" value="1"/>
</dbReference>